<keyword evidence="2" id="KW-1185">Reference proteome</keyword>
<dbReference type="Proteomes" id="UP000638648">
    <property type="component" value="Unassembled WGS sequence"/>
</dbReference>
<dbReference type="EMBL" id="JADBEM010000001">
    <property type="protein sequence ID" value="MBE1604483.1"/>
    <property type="molecule type" value="Genomic_DNA"/>
</dbReference>
<gene>
    <name evidence="1" type="ORF">HEB94_001331</name>
</gene>
<organism evidence="1 2">
    <name type="scientific">Actinopolymorpha pittospori</name>
    <dbReference type="NCBI Taxonomy" id="648752"/>
    <lineage>
        <taxon>Bacteria</taxon>
        <taxon>Bacillati</taxon>
        <taxon>Actinomycetota</taxon>
        <taxon>Actinomycetes</taxon>
        <taxon>Propionibacteriales</taxon>
        <taxon>Actinopolymorphaceae</taxon>
        <taxon>Actinopolymorpha</taxon>
    </lineage>
</organism>
<sequence length="265" mass="29856">MADLTDGSGVPMNVVDMSDARRTARSGLSILSLKFQVFDDRPDWPVVQVLVDGEDPFAEAAPGWRGFDPEKILGTHSPLLPVDPGRRVAVYRCSCGEAGCGVIAPVIVPAPDRRRVSWVDFRDYVGIFDGPVEESVHEYEGKPWDLPDPHFDREQYIAEVRRACADDSWETPRRRTARLLYARLDPKRLVLPPDLRLAWASTAWSEEGITLMFQHVSPAPRLDVRQQMLRLTSAHDDPDDAARDMADQLLATSPHDWVRTFGWQA</sequence>
<comment type="caution">
    <text evidence="1">The sequence shown here is derived from an EMBL/GenBank/DDBJ whole genome shotgun (WGS) entry which is preliminary data.</text>
</comment>
<name>A0A927MTE3_9ACTN</name>
<proteinExistence type="predicted"/>
<dbReference type="RefSeq" id="WP_192749009.1">
    <property type="nucleotide sequence ID" value="NZ_BAABJL010000126.1"/>
</dbReference>
<accession>A0A927MTE3</accession>
<dbReference type="AlphaFoldDB" id="A0A927MTE3"/>
<evidence type="ECO:0000313" key="2">
    <source>
        <dbReference type="Proteomes" id="UP000638648"/>
    </source>
</evidence>
<evidence type="ECO:0000313" key="1">
    <source>
        <dbReference type="EMBL" id="MBE1604483.1"/>
    </source>
</evidence>
<reference evidence="1" key="1">
    <citation type="submission" date="2020-10" db="EMBL/GenBank/DDBJ databases">
        <title>Sequencing the genomes of 1000 actinobacteria strains.</title>
        <authorList>
            <person name="Klenk H.-P."/>
        </authorList>
    </citation>
    <scope>NUCLEOTIDE SEQUENCE</scope>
    <source>
        <strain evidence="1">DSM 45354</strain>
    </source>
</reference>
<protein>
    <submittedName>
        <fullName evidence="1">Uncharacterized protein</fullName>
    </submittedName>
</protein>